<dbReference type="HOGENOM" id="CLU_208804_0_0_1"/>
<dbReference type="Proteomes" id="UP000054538">
    <property type="component" value="Unassembled WGS sequence"/>
</dbReference>
<dbReference type="STRING" id="930991.A0A0D0BPZ3"/>
<dbReference type="InParanoid" id="A0A0D0BPZ3"/>
<evidence type="ECO:0000313" key="2">
    <source>
        <dbReference type="Proteomes" id="UP000054538"/>
    </source>
</evidence>
<feature type="non-terminal residue" evidence="1">
    <location>
        <position position="1"/>
    </location>
</feature>
<proteinExistence type="predicted"/>
<organism evidence="1 2">
    <name type="scientific">Paxillus rubicundulus Ve08.2h10</name>
    <dbReference type="NCBI Taxonomy" id="930991"/>
    <lineage>
        <taxon>Eukaryota</taxon>
        <taxon>Fungi</taxon>
        <taxon>Dikarya</taxon>
        <taxon>Basidiomycota</taxon>
        <taxon>Agaricomycotina</taxon>
        <taxon>Agaricomycetes</taxon>
        <taxon>Agaricomycetidae</taxon>
        <taxon>Boletales</taxon>
        <taxon>Paxilineae</taxon>
        <taxon>Paxillaceae</taxon>
        <taxon>Paxillus</taxon>
    </lineage>
</organism>
<keyword evidence="2" id="KW-1185">Reference proteome</keyword>
<gene>
    <name evidence="1" type="ORF">PAXRUDRAFT_57255</name>
</gene>
<feature type="non-terminal residue" evidence="1">
    <location>
        <position position="60"/>
    </location>
</feature>
<accession>A0A0D0BPZ3</accession>
<dbReference type="AlphaFoldDB" id="A0A0D0BPZ3"/>
<sequence>KHILSITTNLASCECLFSTFGATLTKLRNWPGTSTLQSLAELKMHICDQQLQKGVKDQIK</sequence>
<dbReference type="OrthoDB" id="3270520at2759"/>
<evidence type="ECO:0000313" key="1">
    <source>
        <dbReference type="EMBL" id="KIK73597.1"/>
    </source>
</evidence>
<evidence type="ECO:0008006" key="3">
    <source>
        <dbReference type="Google" id="ProtNLM"/>
    </source>
</evidence>
<reference evidence="1 2" key="1">
    <citation type="submission" date="2014-04" db="EMBL/GenBank/DDBJ databases">
        <authorList>
            <consortium name="DOE Joint Genome Institute"/>
            <person name="Kuo A."/>
            <person name="Kohler A."/>
            <person name="Jargeat P."/>
            <person name="Nagy L.G."/>
            <person name="Floudas D."/>
            <person name="Copeland A."/>
            <person name="Barry K.W."/>
            <person name="Cichocki N."/>
            <person name="Veneault-Fourrey C."/>
            <person name="LaButti K."/>
            <person name="Lindquist E.A."/>
            <person name="Lipzen A."/>
            <person name="Lundell T."/>
            <person name="Morin E."/>
            <person name="Murat C."/>
            <person name="Sun H."/>
            <person name="Tunlid A."/>
            <person name="Henrissat B."/>
            <person name="Grigoriev I.V."/>
            <person name="Hibbett D.S."/>
            <person name="Martin F."/>
            <person name="Nordberg H.P."/>
            <person name="Cantor M.N."/>
            <person name="Hua S.X."/>
        </authorList>
    </citation>
    <scope>NUCLEOTIDE SEQUENCE [LARGE SCALE GENOMIC DNA]</scope>
    <source>
        <strain evidence="1 2">Ve08.2h10</strain>
    </source>
</reference>
<name>A0A0D0BPZ3_9AGAM</name>
<dbReference type="EMBL" id="KN829591">
    <property type="protein sequence ID" value="KIK73597.1"/>
    <property type="molecule type" value="Genomic_DNA"/>
</dbReference>
<reference evidence="2" key="2">
    <citation type="submission" date="2015-01" db="EMBL/GenBank/DDBJ databases">
        <title>Evolutionary Origins and Diversification of the Mycorrhizal Mutualists.</title>
        <authorList>
            <consortium name="DOE Joint Genome Institute"/>
            <consortium name="Mycorrhizal Genomics Consortium"/>
            <person name="Kohler A."/>
            <person name="Kuo A."/>
            <person name="Nagy L.G."/>
            <person name="Floudas D."/>
            <person name="Copeland A."/>
            <person name="Barry K.W."/>
            <person name="Cichocki N."/>
            <person name="Veneault-Fourrey C."/>
            <person name="LaButti K."/>
            <person name="Lindquist E.A."/>
            <person name="Lipzen A."/>
            <person name="Lundell T."/>
            <person name="Morin E."/>
            <person name="Murat C."/>
            <person name="Riley R."/>
            <person name="Ohm R."/>
            <person name="Sun H."/>
            <person name="Tunlid A."/>
            <person name="Henrissat B."/>
            <person name="Grigoriev I.V."/>
            <person name="Hibbett D.S."/>
            <person name="Martin F."/>
        </authorList>
    </citation>
    <scope>NUCLEOTIDE SEQUENCE [LARGE SCALE GENOMIC DNA]</scope>
    <source>
        <strain evidence="2">Ve08.2h10</strain>
    </source>
</reference>
<protein>
    <recommendedName>
        <fullName evidence="3">HAT C-terminal dimerisation domain-containing protein</fullName>
    </recommendedName>
</protein>